<reference evidence="1 2" key="2">
    <citation type="journal article" date="2012" name="PLoS ONE">
        <title>An ancient pathway combining carbon dioxide fixation with the generation and utilization of a sodium ion gradient for ATP synthesis.</title>
        <authorList>
            <person name="Poehlein A."/>
            <person name="Schmidt S."/>
            <person name="Kaster A.K."/>
            <person name="Goenrich M."/>
            <person name="Vollmers J."/>
            <person name="Thurmer A."/>
            <person name="Bertsch J."/>
            <person name="Schuchmann K."/>
            <person name="Voigt B."/>
            <person name="Hecker M."/>
            <person name="Daniel R."/>
            <person name="Thauer R.K."/>
            <person name="Gottschalk G."/>
            <person name="Muller V."/>
        </authorList>
    </citation>
    <scope>NUCLEOTIDE SEQUENCE [LARGE SCALE GENOMIC DNA]</scope>
    <source>
        <strain evidence="2">ATCC 29683 / DSM 1030 / JCM 2381 / KCTC 1655 / WB1</strain>
    </source>
</reference>
<dbReference type="eggNOG" id="COG1866">
    <property type="taxonomic scope" value="Bacteria"/>
</dbReference>
<organism evidence="1 2">
    <name type="scientific">Acetobacterium woodii (strain ATCC 29683 / DSM 1030 / JCM 2381 / KCTC 1655 / WB1)</name>
    <dbReference type="NCBI Taxonomy" id="931626"/>
    <lineage>
        <taxon>Bacteria</taxon>
        <taxon>Bacillati</taxon>
        <taxon>Bacillota</taxon>
        <taxon>Clostridia</taxon>
        <taxon>Eubacteriales</taxon>
        <taxon>Eubacteriaceae</taxon>
        <taxon>Acetobacterium</taxon>
    </lineage>
</organism>
<evidence type="ECO:0000313" key="2">
    <source>
        <dbReference type="Proteomes" id="UP000007177"/>
    </source>
</evidence>
<gene>
    <name evidence="1" type="ordered locus">Awo_c16750</name>
</gene>
<dbReference type="EMBL" id="CP002987">
    <property type="protein sequence ID" value="AFA48457.1"/>
    <property type="molecule type" value="Genomic_DNA"/>
</dbReference>
<name>H6LHB9_ACEWD</name>
<dbReference type="SUPFAM" id="SSF53795">
    <property type="entry name" value="PEP carboxykinase-like"/>
    <property type="match status" value="1"/>
</dbReference>
<keyword evidence="2" id="KW-1185">Reference proteome</keyword>
<dbReference type="HOGENOM" id="CLU_468285_0_0_9"/>
<dbReference type="STRING" id="931626.Awo_c16750"/>
<dbReference type="Proteomes" id="UP000007177">
    <property type="component" value="Chromosome"/>
</dbReference>
<dbReference type="KEGG" id="awo:Awo_c16750"/>
<proteinExistence type="predicted"/>
<evidence type="ECO:0000313" key="1">
    <source>
        <dbReference type="EMBL" id="AFA48457.1"/>
    </source>
</evidence>
<evidence type="ECO:0008006" key="3">
    <source>
        <dbReference type="Google" id="ProtNLM"/>
    </source>
</evidence>
<sequence>MRSALNCWKINRDQPHDVFEFCNDLEYDKRGGKMMESRNINLERTALIKGDLKFTNFGQLIKSTLFRKLIKTFIDELTVKKSYLLKTLEPFQNEEGEFKEGAFIDFIYLLNINSLEEIICSGYFDIQFTYEEYSQLFLGFLEGIYNYWRSIQRFMIKTDVYSADENTKRSKAYSLASNNDAFKKMVLDLYRNIHFNVTGKSVSIYRQLPSGAQVAFLTDNFEFDREVKSKNDSLYKVPYVWEAIFEPPVIFYTQSSKRDGVFPVKDKRILQKFYLDSDEWFAIPVKVGRLLSIVYVQKEYLALGAGLFNLFEMATPEEFTKQKPDAVVFFGLDKSLFEEDEMLGFVTKEEDVYYGLIPDSAGIDYFGYMKKIMLTLHNIIQIEKKAMPVHGAFAKIRVGGKKSANIMLIGDSGAGKSETLEAINKLPKSLACDFDILIDDMGSLHFNKEGELMAVGTEIGAFVRLDDLQPGYAYSTMDRSIFMNPNIVNARVIVPQMSYEEISKSTRVDFVFYINNYEEISESTPPIELFADLDKAYSVFSEGKRMAKGTTGEVGITTTYFANPFGAVQLKEEHEKIAKNTFKKMTEVGVGVGMIRTQLGIPGYEQSGPFDAAQALIQFIDELNKLD</sequence>
<dbReference type="AlphaFoldDB" id="H6LHB9"/>
<protein>
    <recommendedName>
        <fullName evidence="3">Phosphoenolpyruvate carboxykinase</fullName>
    </recommendedName>
</protein>
<accession>H6LHB9</accession>
<reference evidence="2" key="1">
    <citation type="submission" date="2011-07" db="EMBL/GenBank/DDBJ databases">
        <title>Complete genome sequence of Acetobacterium woodii.</title>
        <authorList>
            <person name="Poehlein A."/>
            <person name="Schmidt S."/>
            <person name="Kaster A.-K."/>
            <person name="Goenrich M."/>
            <person name="Vollmers J."/>
            <person name="Thuermer A."/>
            <person name="Gottschalk G."/>
            <person name="Thauer R.K."/>
            <person name="Daniel R."/>
            <person name="Mueller V."/>
        </authorList>
    </citation>
    <scope>NUCLEOTIDE SEQUENCE [LARGE SCALE GENOMIC DNA]</scope>
    <source>
        <strain evidence="2">ATCC 29683 / DSM 1030 / JCM 2381 / KCTC 1655 / WB1</strain>
    </source>
</reference>